<evidence type="ECO:0000313" key="2">
    <source>
        <dbReference type="Proteomes" id="UP001290462"/>
    </source>
</evidence>
<evidence type="ECO:0000313" key="1">
    <source>
        <dbReference type="EMBL" id="MDZ5760062.1"/>
    </source>
</evidence>
<accession>A0AAW9K8E8</accession>
<organism evidence="1 2">
    <name type="scientific">Carnobacterium maltaromaticum</name>
    <name type="common">Carnobacterium piscicola</name>
    <dbReference type="NCBI Taxonomy" id="2751"/>
    <lineage>
        <taxon>Bacteria</taxon>
        <taxon>Bacillati</taxon>
        <taxon>Bacillota</taxon>
        <taxon>Bacilli</taxon>
        <taxon>Lactobacillales</taxon>
        <taxon>Carnobacteriaceae</taxon>
        <taxon>Carnobacterium</taxon>
    </lineage>
</organism>
<reference evidence="1" key="1">
    <citation type="submission" date="2023-08" db="EMBL/GenBank/DDBJ databases">
        <title>Genomic characterization of piscicolin 126 produced by Carnobacterium maltaromaticum CM22 strain isolated from salmon (Salmo salar).</title>
        <authorList>
            <person name="Gonzalez-Gragera E."/>
            <person name="Garcia-Lopez J.D."/>
            <person name="Teso-Perez C."/>
            <person name="Gimenez-Hernandez I."/>
            <person name="Peralta-Sanchez J.M."/>
            <person name="Valdivia E."/>
            <person name="Montalban-Lopez M."/>
            <person name="Martin-Platero A.M."/>
            <person name="Banos A."/>
            <person name="Martinez-Bueno M."/>
        </authorList>
    </citation>
    <scope>NUCLEOTIDE SEQUENCE</scope>
    <source>
        <strain evidence="1">CM22</strain>
    </source>
</reference>
<dbReference type="PANTHER" id="PTHR35792">
    <property type="entry name" value="GENERAL STRESS PROTEIN"/>
    <property type="match status" value="1"/>
</dbReference>
<sequence>MGHSFLKGLFIGSIVGGITALLTTPRSGKENRDILLSYVDDTTVLVDDVSTSVNALKDAIQTLTTEGLELVNEFSEDMTDTVEEFTMQNQPRLRRIEEKAQKLTTDLEEIAEIFPEMAEESNQNIQVQNTPS</sequence>
<dbReference type="GeneID" id="83606552"/>
<proteinExistence type="predicted"/>
<dbReference type="Proteomes" id="UP001290462">
    <property type="component" value="Unassembled WGS sequence"/>
</dbReference>
<dbReference type="InterPro" id="IPR024623">
    <property type="entry name" value="YtxH"/>
</dbReference>
<comment type="caution">
    <text evidence="1">The sequence shown here is derived from an EMBL/GenBank/DDBJ whole genome shotgun (WGS) entry which is preliminary data.</text>
</comment>
<name>A0AAW9K8E8_CARML</name>
<dbReference type="AlphaFoldDB" id="A0AAW9K8E8"/>
<dbReference type="EMBL" id="JAVBVO010000005">
    <property type="protein sequence ID" value="MDZ5760062.1"/>
    <property type="molecule type" value="Genomic_DNA"/>
</dbReference>
<dbReference type="Pfam" id="PF12732">
    <property type="entry name" value="YtxH"/>
    <property type="match status" value="1"/>
</dbReference>
<dbReference type="PANTHER" id="PTHR35792:SF3">
    <property type="entry name" value="IG HYPOTHETICAL 17707"/>
    <property type="match status" value="1"/>
</dbReference>
<protein>
    <submittedName>
        <fullName evidence="1">YtxH domain-containing protein</fullName>
    </submittedName>
</protein>
<dbReference type="InterPro" id="IPR052928">
    <property type="entry name" value="Desiccation-related_membrane"/>
</dbReference>
<dbReference type="RefSeq" id="WP_010053577.1">
    <property type="nucleotide sequence ID" value="NZ_BJOJ01000034.1"/>
</dbReference>
<gene>
    <name evidence="1" type="ORF">RAK27_15610</name>
</gene>